<protein>
    <submittedName>
        <fullName evidence="2">MerR family transcriptional regulator</fullName>
    </submittedName>
</protein>
<sequence>MNNIKTKFSIKDLENLSGIKAHTIRIWEKRYSLFQPNRTDTNIRNYSLKSLQKILNISYLNRNGYKISKIAKLSEKEIPLLVNEISKNKNQNNSILNAFKMAMFSFDKSLFYSTYSDLEKQYSFKDIFYLFIVPFLDDIGLLWQTDTITPAHEHFIVELIKQKILVITENEIDIEKNKNSNQTYVLFLPENEIHELGLLFINYELTRVGAQSIYLGQSVPIESLEYLTDFYNDITFISNFTVKPDTENINNYLETLSNKVLTGTNNNLLISGRQIDTLDTSELNEKILLFKSTKAILETLTPNKNY</sequence>
<dbReference type="Pfam" id="PF13411">
    <property type="entry name" value="MerR_1"/>
    <property type="match status" value="1"/>
</dbReference>
<name>A0AAC9PXH5_9FLAO</name>
<dbReference type="GO" id="GO:0003677">
    <property type="term" value="F:DNA binding"/>
    <property type="evidence" value="ECO:0007669"/>
    <property type="project" value="InterPro"/>
</dbReference>
<dbReference type="Gene3D" id="1.10.1660.10">
    <property type="match status" value="1"/>
</dbReference>
<accession>A0AAC9PXH5</accession>
<dbReference type="SUPFAM" id="SSF46955">
    <property type="entry name" value="Putative DNA-binding domain"/>
    <property type="match status" value="1"/>
</dbReference>
<dbReference type="PROSITE" id="PS50937">
    <property type="entry name" value="HTH_MERR_2"/>
    <property type="match status" value="1"/>
</dbReference>
<organism evidence="2 3">
    <name type="scientific">Lacinutrix venerupis</name>
    <dbReference type="NCBI Taxonomy" id="1486034"/>
    <lineage>
        <taxon>Bacteria</taxon>
        <taxon>Pseudomonadati</taxon>
        <taxon>Bacteroidota</taxon>
        <taxon>Flavobacteriia</taxon>
        <taxon>Flavobacteriales</taxon>
        <taxon>Flavobacteriaceae</taxon>
        <taxon>Lacinutrix</taxon>
    </lineage>
</organism>
<dbReference type="SMART" id="SM00422">
    <property type="entry name" value="HTH_MERR"/>
    <property type="match status" value="1"/>
</dbReference>
<dbReference type="Gene3D" id="3.40.50.280">
    <property type="entry name" value="Cobalamin-binding domain"/>
    <property type="match status" value="1"/>
</dbReference>
<dbReference type="KEGG" id="lvn:BWR22_09825"/>
<dbReference type="GO" id="GO:0006355">
    <property type="term" value="P:regulation of DNA-templated transcription"/>
    <property type="evidence" value="ECO:0007669"/>
    <property type="project" value="InterPro"/>
</dbReference>
<dbReference type="AlphaFoldDB" id="A0AAC9PXH5"/>
<evidence type="ECO:0000259" key="1">
    <source>
        <dbReference type="PROSITE" id="PS50937"/>
    </source>
</evidence>
<dbReference type="Pfam" id="PF02607">
    <property type="entry name" value="B12-binding_2"/>
    <property type="match status" value="1"/>
</dbReference>
<dbReference type="RefSeq" id="WP_076733500.1">
    <property type="nucleotide sequence ID" value="NZ_CP019352.1"/>
</dbReference>
<feature type="domain" description="HTH merR-type" evidence="1">
    <location>
        <begin position="7"/>
        <end position="76"/>
    </location>
</feature>
<keyword evidence="3" id="KW-1185">Reference proteome</keyword>
<dbReference type="InterPro" id="IPR036594">
    <property type="entry name" value="Meth_synthase_dom"/>
</dbReference>
<proteinExistence type="predicted"/>
<dbReference type="EMBL" id="CP019352">
    <property type="protein sequence ID" value="APY00594.1"/>
    <property type="molecule type" value="Genomic_DNA"/>
</dbReference>
<dbReference type="CDD" id="cd01104">
    <property type="entry name" value="HTH_MlrA-CarA"/>
    <property type="match status" value="1"/>
</dbReference>
<dbReference type="Proteomes" id="UP000187506">
    <property type="component" value="Chromosome"/>
</dbReference>
<evidence type="ECO:0000313" key="3">
    <source>
        <dbReference type="Proteomes" id="UP000187506"/>
    </source>
</evidence>
<gene>
    <name evidence="2" type="ORF">BWR22_09825</name>
</gene>
<dbReference type="InterPro" id="IPR003759">
    <property type="entry name" value="Cbl-bd_cap"/>
</dbReference>
<dbReference type="InterPro" id="IPR009061">
    <property type="entry name" value="DNA-bd_dom_put_sf"/>
</dbReference>
<dbReference type="Gene3D" id="1.10.1240.10">
    <property type="entry name" value="Methionine synthase domain"/>
    <property type="match status" value="1"/>
</dbReference>
<reference evidence="2 3" key="1">
    <citation type="submission" date="2017-01" db="EMBL/GenBank/DDBJ databases">
        <title>Complete genome of Lacinutrix venerupis DOK2-8 isolated from seawater in Dokdo.</title>
        <authorList>
            <person name="Chi W.-J."/>
            <person name="Kim J.H."/>
        </authorList>
    </citation>
    <scope>NUCLEOTIDE SEQUENCE [LARGE SCALE GENOMIC DNA]</scope>
    <source>
        <strain evidence="2 3">DOK2-8</strain>
    </source>
</reference>
<evidence type="ECO:0000313" key="2">
    <source>
        <dbReference type="EMBL" id="APY00594.1"/>
    </source>
</evidence>
<dbReference type="InterPro" id="IPR000551">
    <property type="entry name" value="MerR-type_HTH_dom"/>
</dbReference>